<dbReference type="AlphaFoldDB" id="A0A9W7NK83"/>
<gene>
    <name evidence="1" type="ORF">DS843_12070</name>
</gene>
<reference evidence="1 2" key="1">
    <citation type="submission" date="2018-07" db="EMBL/GenBank/DDBJ databases">
        <title>Genome sequence of Azospirillum sp. ATCC 49961.</title>
        <authorList>
            <person name="Sant'Anna F.H."/>
            <person name="Baldani J.I."/>
            <person name="Zilli J.E."/>
            <person name="Reis V.M."/>
            <person name="Hartmann A."/>
            <person name="Cruz L."/>
            <person name="de Souza E.M."/>
            <person name="de Oliveira Pedrosa F."/>
            <person name="Passaglia L.M.P."/>
        </authorList>
    </citation>
    <scope>NUCLEOTIDE SEQUENCE [LARGE SCALE GENOMIC DNA]</scope>
    <source>
        <strain evidence="1 2">ATCC 49961</strain>
    </source>
</reference>
<organism evidence="1 2">
    <name type="scientific">Roseomonas genomospecies 6</name>
    <dbReference type="NCBI Taxonomy" id="214106"/>
    <lineage>
        <taxon>Bacteria</taxon>
        <taxon>Pseudomonadati</taxon>
        <taxon>Pseudomonadota</taxon>
        <taxon>Alphaproteobacteria</taxon>
        <taxon>Acetobacterales</taxon>
        <taxon>Roseomonadaceae</taxon>
        <taxon>Roseomonas</taxon>
    </lineage>
</organism>
<dbReference type="RefSeq" id="WP_149469133.1">
    <property type="nucleotide sequence ID" value="NZ_QOKW01000007.1"/>
</dbReference>
<sequence>MTHSMYETAKMPYTCTRQTGLTPADIQEGKAMLSRLRFSLKFRKTASGWQFRFAVEYLI</sequence>
<name>A0A9W7NK83_9PROT</name>
<protein>
    <submittedName>
        <fullName evidence="1">Uncharacterized protein</fullName>
    </submittedName>
</protein>
<dbReference type="EMBL" id="QOKW01000007">
    <property type="protein sequence ID" value="KAA0681121.1"/>
    <property type="molecule type" value="Genomic_DNA"/>
</dbReference>
<keyword evidence="2" id="KW-1185">Reference proteome</keyword>
<comment type="caution">
    <text evidence="1">The sequence shown here is derived from an EMBL/GenBank/DDBJ whole genome shotgun (WGS) entry which is preliminary data.</text>
</comment>
<dbReference type="Proteomes" id="UP000480854">
    <property type="component" value="Unassembled WGS sequence"/>
</dbReference>
<evidence type="ECO:0000313" key="1">
    <source>
        <dbReference type="EMBL" id="KAA0681121.1"/>
    </source>
</evidence>
<accession>A0A9W7NK83</accession>
<proteinExistence type="predicted"/>
<evidence type="ECO:0000313" key="2">
    <source>
        <dbReference type="Proteomes" id="UP000480854"/>
    </source>
</evidence>